<dbReference type="Pfam" id="PF00005">
    <property type="entry name" value="ABC_tran"/>
    <property type="match status" value="1"/>
</dbReference>
<evidence type="ECO:0000256" key="5">
    <source>
        <dbReference type="ARBA" id="ARBA00022840"/>
    </source>
</evidence>
<dbReference type="GO" id="GO:0005524">
    <property type="term" value="F:ATP binding"/>
    <property type="evidence" value="ECO:0007669"/>
    <property type="project" value="UniProtKB-KW"/>
</dbReference>
<keyword evidence="4" id="KW-0547">Nucleotide-binding</keyword>
<dbReference type="CDD" id="cd03255">
    <property type="entry name" value="ABC_MJ0796_LolCDE_FtsE"/>
    <property type="match status" value="1"/>
</dbReference>
<evidence type="ECO:0000256" key="3">
    <source>
        <dbReference type="ARBA" id="ARBA00022448"/>
    </source>
</evidence>
<organism evidence="10 11">
    <name type="scientific">Staphylococcus lugdunensis</name>
    <dbReference type="NCBI Taxonomy" id="28035"/>
    <lineage>
        <taxon>Bacteria</taxon>
        <taxon>Bacillati</taxon>
        <taxon>Bacillota</taxon>
        <taxon>Bacilli</taxon>
        <taxon>Bacillales</taxon>
        <taxon>Staphylococcaceae</taxon>
        <taxon>Staphylococcus</taxon>
    </lineage>
</organism>
<evidence type="ECO:0000256" key="1">
    <source>
        <dbReference type="ARBA" id="ARBA00004202"/>
    </source>
</evidence>
<dbReference type="InterPro" id="IPR027417">
    <property type="entry name" value="P-loop_NTPase"/>
</dbReference>
<dbReference type="Proteomes" id="UP000070063">
    <property type="component" value="Unassembled WGS sequence"/>
</dbReference>
<dbReference type="GO" id="GO:0022857">
    <property type="term" value="F:transmembrane transporter activity"/>
    <property type="evidence" value="ECO:0007669"/>
    <property type="project" value="UniProtKB-ARBA"/>
</dbReference>
<dbReference type="InterPro" id="IPR003439">
    <property type="entry name" value="ABC_transporter-like_ATP-bd"/>
</dbReference>
<sequence>MDVRSVVVSILVVKELTKIYGSKDMQQEVLRGINLSVDEGEFVSIMGPSGSGKTTLLNILGSIDYMSQGSVELAGHKLEKMSNKALSDMRKRDIGFIFQDYNLLHTLTVKENILLPLSVQKISKEMAMKRYHKVVETLNIAELGDKYPSELSGGQRQRTSAARAFITLPKIIFADEPTGALDSKSSQDLLERLVYMNKYRQTTIIMVTHDPLAASFSNRVVMLKDGQIFTELYQGDDDDETFYREIIRTQSVLGGVHHEF</sequence>
<keyword evidence="3" id="KW-0813">Transport</keyword>
<evidence type="ECO:0000313" key="10">
    <source>
        <dbReference type="EMBL" id="KXA36608.1"/>
    </source>
</evidence>
<comment type="function">
    <text evidence="8">Part of the ABC transporter complex hrt involved in hemin import. Responsible for energy coupling to the transport system.</text>
</comment>
<dbReference type="SUPFAM" id="SSF52540">
    <property type="entry name" value="P-loop containing nucleoside triphosphate hydrolases"/>
    <property type="match status" value="1"/>
</dbReference>
<dbReference type="InterPro" id="IPR017911">
    <property type="entry name" value="MacB-like_ATP-bd"/>
</dbReference>
<dbReference type="AlphaFoldDB" id="A0ABD4ECZ2"/>
<protein>
    <recommendedName>
        <fullName evidence="7">Putative hemin import ATP-binding protein HrtA</fullName>
    </recommendedName>
</protein>
<dbReference type="FunFam" id="3.40.50.300:FF:000032">
    <property type="entry name" value="Export ABC transporter ATP-binding protein"/>
    <property type="match status" value="1"/>
</dbReference>
<gene>
    <name evidence="10" type="ORF">HMPREF3225_02170</name>
</gene>
<comment type="similarity">
    <text evidence="6">Belongs to the ABC transporter superfamily. HrtA family.</text>
</comment>
<dbReference type="GO" id="GO:0098796">
    <property type="term" value="C:membrane protein complex"/>
    <property type="evidence" value="ECO:0007669"/>
    <property type="project" value="UniProtKB-ARBA"/>
</dbReference>
<dbReference type="InterPro" id="IPR003593">
    <property type="entry name" value="AAA+_ATPase"/>
</dbReference>
<dbReference type="PANTHER" id="PTHR42798">
    <property type="entry name" value="LIPOPROTEIN-RELEASING SYSTEM ATP-BINDING PROTEIN LOLD"/>
    <property type="match status" value="1"/>
</dbReference>
<feature type="domain" description="ABC transporter" evidence="9">
    <location>
        <begin position="11"/>
        <end position="250"/>
    </location>
</feature>
<proteinExistence type="inferred from homology"/>
<keyword evidence="5 10" id="KW-0067">ATP-binding</keyword>
<comment type="subcellular location">
    <subcellularLocation>
        <location evidence="1">Cell membrane</location>
        <topology evidence="1">Peripheral membrane protein</topology>
    </subcellularLocation>
</comment>
<dbReference type="Gene3D" id="3.40.50.300">
    <property type="entry name" value="P-loop containing nucleotide triphosphate hydrolases"/>
    <property type="match status" value="1"/>
</dbReference>
<evidence type="ECO:0000259" key="9">
    <source>
        <dbReference type="PROSITE" id="PS50893"/>
    </source>
</evidence>
<evidence type="ECO:0000313" key="11">
    <source>
        <dbReference type="Proteomes" id="UP000070063"/>
    </source>
</evidence>
<dbReference type="EMBL" id="LRQI01000090">
    <property type="protein sequence ID" value="KXA36608.1"/>
    <property type="molecule type" value="Genomic_DNA"/>
</dbReference>
<comment type="subunit">
    <text evidence="2">The complex is composed of two ATP-binding proteins (HrtA), two transmembrane proteins (HrtB) and a solute-binding protein.</text>
</comment>
<dbReference type="GO" id="GO:0005886">
    <property type="term" value="C:plasma membrane"/>
    <property type="evidence" value="ECO:0007669"/>
    <property type="project" value="UniProtKB-SubCell"/>
</dbReference>
<evidence type="ECO:0000256" key="8">
    <source>
        <dbReference type="ARBA" id="ARBA00024721"/>
    </source>
</evidence>
<accession>A0ABD4ECZ2</accession>
<evidence type="ECO:0000256" key="2">
    <source>
        <dbReference type="ARBA" id="ARBA00011131"/>
    </source>
</evidence>
<dbReference type="PROSITE" id="PS50893">
    <property type="entry name" value="ABC_TRANSPORTER_2"/>
    <property type="match status" value="1"/>
</dbReference>
<reference evidence="10 11" key="1">
    <citation type="submission" date="2016-01" db="EMBL/GenBank/DDBJ databases">
        <authorList>
            <person name="Mitreva M."/>
            <person name="Pepin K.H."/>
            <person name="Mihindukulasuriya K.A."/>
            <person name="Fulton R."/>
            <person name="Fronick C."/>
            <person name="O'Laughlin M."/>
            <person name="Miner T."/>
            <person name="Herter B."/>
            <person name="Rosa B.A."/>
            <person name="Cordes M."/>
            <person name="Tomlinson C."/>
            <person name="Wollam A."/>
            <person name="Palsikar V.B."/>
            <person name="Mardis E.R."/>
            <person name="Wilson R.K."/>
        </authorList>
    </citation>
    <scope>NUCLEOTIDE SEQUENCE [LARGE SCALE GENOMIC DNA]</scope>
    <source>
        <strain evidence="10 11">MJR7738</strain>
    </source>
</reference>
<name>A0ABD4ECZ2_STALU</name>
<dbReference type="PANTHER" id="PTHR42798:SF7">
    <property type="entry name" value="ALPHA-D-RIBOSE 1-METHYLPHOSPHONATE 5-TRIPHOSPHATE SYNTHASE SUBUNIT PHNL"/>
    <property type="match status" value="1"/>
</dbReference>
<evidence type="ECO:0000256" key="6">
    <source>
        <dbReference type="ARBA" id="ARBA00024359"/>
    </source>
</evidence>
<evidence type="ECO:0000256" key="7">
    <source>
        <dbReference type="ARBA" id="ARBA00024432"/>
    </source>
</evidence>
<dbReference type="SMART" id="SM00382">
    <property type="entry name" value="AAA"/>
    <property type="match status" value="1"/>
</dbReference>
<comment type="caution">
    <text evidence="10">The sequence shown here is derived from an EMBL/GenBank/DDBJ whole genome shotgun (WGS) entry which is preliminary data.</text>
</comment>
<evidence type="ECO:0000256" key="4">
    <source>
        <dbReference type="ARBA" id="ARBA00022741"/>
    </source>
</evidence>